<reference evidence="2" key="1">
    <citation type="submission" date="2023-07" db="EMBL/GenBank/DDBJ databases">
        <title>A chromosome-level genome assembly of Lolium multiflorum.</title>
        <authorList>
            <person name="Chen Y."/>
            <person name="Copetti D."/>
            <person name="Kolliker R."/>
            <person name="Studer B."/>
        </authorList>
    </citation>
    <scope>NUCLEOTIDE SEQUENCE</scope>
    <source>
        <strain evidence="2">02402/16</strain>
        <tissue evidence="2">Leaf</tissue>
    </source>
</reference>
<comment type="caution">
    <text evidence="2">The sequence shown here is derived from an EMBL/GenBank/DDBJ whole genome shotgun (WGS) entry which is preliminary data.</text>
</comment>
<keyword evidence="3" id="KW-1185">Reference proteome</keyword>
<proteinExistence type="predicted"/>
<dbReference type="InterPro" id="IPR013103">
    <property type="entry name" value="RVT_2"/>
</dbReference>
<organism evidence="2 3">
    <name type="scientific">Lolium multiflorum</name>
    <name type="common">Italian ryegrass</name>
    <name type="synonym">Lolium perenne subsp. multiflorum</name>
    <dbReference type="NCBI Taxonomy" id="4521"/>
    <lineage>
        <taxon>Eukaryota</taxon>
        <taxon>Viridiplantae</taxon>
        <taxon>Streptophyta</taxon>
        <taxon>Embryophyta</taxon>
        <taxon>Tracheophyta</taxon>
        <taxon>Spermatophyta</taxon>
        <taxon>Magnoliopsida</taxon>
        <taxon>Liliopsida</taxon>
        <taxon>Poales</taxon>
        <taxon>Poaceae</taxon>
        <taxon>BOP clade</taxon>
        <taxon>Pooideae</taxon>
        <taxon>Poodae</taxon>
        <taxon>Poeae</taxon>
        <taxon>Poeae Chloroplast Group 2 (Poeae type)</taxon>
        <taxon>Loliodinae</taxon>
        <taxon>Loliinae</taxon>
        <taxon>Lolium</taxon>
    </lineage>
</organism>
<dbReference type="PANTHER" id="PTHR11439:SF450">
    <property type="entry name" value="REVERSE TRANSCRIPTASE TY1_COPIA-TYPE DOMAIN-CONTAINING PROTEIN"/>
    <property type="match status" value="1"/>
</dbReference>
<evidence type="ECO:0000313" key="2">
    <source>
        <dbReference type="EMBL" id="KAK1653765.1"/>
    </source>
</evidence>
<dbReference type="CDD" id="cd09272">
    <property type="entry name" value="RNase_HI_RT_Ty1"/>
    <property type="match status" value="1"/>
</dbReference>
<evidence type="ECO:0000259" key="1">
    <source>
        <dbReference type="Pfam" id="PF07727"/>
    </source>
</evidence>
<evidence type="ECO:0000313" key="3">
    <source>
        <dbReference type="Proteomes" id="UP001231189"/>
    </source>
</evidence>
<sequence>MENYSLLMGAAAVMKMAVVSMEEPSGALPVPAACEQRLCPRILACDGGGSGTFLCVAYSYRDTRWKTAMDEEYLALMKNATWHLVPATHGQNIIDCKWVYKIKRKADGTIDRYKARLVAKGFKQRYASSSEKAVTALLHDLGMDFALKDLGELHYFLGIEVTKVHDGVVLSQTKSPSTLVSTFSDADWAGCPDDGRSTGGFAVFLGPNLISWCARKQATVSRSSTEAGYKALADATAEVIWVQALLKELGVSQT</sequence>
<name>A0AAD8WFI9_LOLMU</name>
<protein>
    <recommendedName>
        <fullName evidence="1">Reverse transcriptase Ty1/copia-type domain-containing protein</fullName>
    </recommendedName>
</protein>
<feature type="domain" description="Reverse transcriptase Ty1/copia-type" evidence="1">
    <location>
        <begin position="79"/>
        <end position="127"/>
    </location>
</feature>
<dbReference type="Proteomes" id="UP001231189">
    <property type="component" value="Unassembled WGS sequence"/>
</dbReference>
<dbReference type="PANTHER" id="PTHR11439">
    <property type="entry name" value="GAG-POL-RELATED RETROTRANSPOSON"/>
    <property type="match status" value="1"/>
</dbReference>
<dbReference type="Pfam" id="PF07727">
    <property type="entry name" value="RVT_2"/>
    <property type="match status" value="1"/>
</dbReference>
<dbReference type="EMBL" id="JAUUTY010000004">
    <property type="protein sequence ID" value="KAK1653765.1"/>
    <property type="molecule type" value="Genomic_DNA"/>
</dbReference>
<gene>
    <name evidence="2" type="ORF">QYE76_071570</name>
</gene>
<accession>A0AAD8WFI9</accession>
<dbReference type="AlphaFoldDB" id="A0AAD8WFI9"/>